<protein>
    <recommendedName>
        <fullName evidence="4">Late embryogenesis abundant protein LEA-2 subgroup domain-containing protein</fullName>
    </recommendedName>
</protein>
<dbReference type="AlphaFoldDB" id="A0A9P6XGQ7"/>
<keyword evidence="1" id="KW-0812">Transmembrane</keyword>
<organism evidence="2 3">
    <name type="scientific">Rhizopus oryzae</name>
    <name type="common">Mucormycosis agent</name>
    <name type="synonym">Rhizopus arrhizus var. delemar</name>
    <dbReference type="NCBI Taxonomy" id="64495"/>
    <lineage>
        <taxon>Eukaryota</taxon>
        <taxon>Fungi</taxon>
        <taxon>Fungi incertae sedis</taxon>
        <taxon>Mucoromycota</taxon>
        <taxon>Mucoromycotina</taxon>
        <taxon>Mucoromycetes</taxon>
        <taxon>Mucorales</taxon>
        <taxon>Mucorineae</taxon>
        <taxon>Rhizopodaceae</taxon>
        <taxon>Rhizopus</taxon>
    </lineage>
</organism>
<name>A0A9P6XGQ7_RHIOR</name>
<reference evidence="2" key="1">
    <citation type="journal article" date="2020" name="Microb. Genom.">
        <title>Genetic diversity of clinical and environmental Mucorales isolates obtained from an investigation of mucormycosis cases among solid organ transplant recipients.</title>
        <authorList>
            <person name="Nguyen M.H."/>
            <person name="Kaul D."/>
            <person name="Muto C."/>
            <person name="Cheng S.J."/>
            <person name="Richter R.A."/>
            <person name="Bruno V.M."/>
            <person name="Liu G."/>
            <person name="Beyhan S."/>
            <person name="Sundermann A.J."/>
            <person name="Mounaud S."/>
            <person name="Pasculle A.W."/>
            <person name="Nierman W.C."/>
            <person name="Driscoll E."/>
            <person name="Cumbie R."/>
            <person name="Clancy C.J."/>
            <person name="Dupont C.L."/>
        </authorList>
    </citation>
    <scope>NUCLEOTIDE SEQUENCE</scope>
    <source>
        <strain evidence="2">GL11</strain>
    </source>
</reference>
<gene>
    <name evidence="2" type="ORF">G6F64_002257</name>
</gene>
<keyword evidence="1" id="KW-1133">Transmembrane helix</keyword>
<dbReference type="EMBL" id="JAANQT010000193">
    <property type="protein sequence ID" value="KAG1313449.1"/>
    <property type="molecule type" value="Genomic_DNA"/>
</dbReference>
<keyword evidence="1" id="KW-0472">Membrane</keyword>
<dbReference type="SUPFAM" id="SSF117070">
    <property type="entry name" value="LEA14-like"/>
    <property type="match status" value="1"/>
</dbReference>
<accession>A0A9P6XGQ7</accession>
<evidence type="ECO:0000313" key="2">
    <source>
        <dbReference type="EMBL" id="KAG1313449.1"/>
    </source>
</evidence>
<comment type="caution">
    <text evidence="2">The sequence shown here is derived from an EMBL/GenBank/DDBJ whole genome shotgun (WGS) entry which is preliminary data.</text>
</comment>
<evidence type="ECO:0000313" key="3">
    <source>
        <dbReference type="Proteomes" id="UP000716291"/>
    </source>
</evidence>
<dbReference type="Gene3D" id="2.60.40.1820">
    <property type="match status" value="1"/>
</dbReference>
<proteinExistence type="predicted"/>
<evidence type="ECO:0008006" key="4">
    <source>
        <dbReference type="Google" id="ProtNLM"/>
    </source>
</evidence>
<sequence>MTHYYPQPQQQVYYDPHQMYNVHQHIRPATNEGYQKEMTPTMTEKHVVCCPRWCRWFSCILFIFIGILLIITGILASQFKVPKVDFTGIQGTPSFGMNETMIRLGFDLGFSVTNPNIESVTFSSLKAQAFYHGYDNTSIGSGGLNDLHISSNAITNIQFPFTIMIDIASQQDQAIVFKLMSDCGLDGNRQERIRLDYRVEATIDIIGLSIQIPYSDTVDFDCPMNSATQQKVLDTLGSSVLGLMGINSTGFNNNASIPISLQGLTSSLPPAISDFVRNQAN</sequence>
<evidence type="ECO:0000256" key="1">
    <source>
        <dbReference type="SAM" id="Phobius"/>
    </source>
</evidence>
<dbReference type="OrthoDB" id="20273at2759"/>
<dbReference type="Proteomes" id="UP000716291">
    <property type="component" value="Unassembled WGS sequence"/>
</dbReference>
<keyword evidence="3" id="KW-1185">Reference proteome</keyword>
<feature type="transmembrane region" description="Helical" evidence="1">
    <location>
        <begin position="53"/>
        <end position="76"/>
    </location>
</feature>